<name>A0A3N4JJD5_9PEZI</name>
<dbReference type="Proteomes" id="UP000276215">
    <property type="component" value="Unassembled WGS sequence"/>
</dbReference>
<keyword evidence="2" id="KW-1185">Reference proteome</keyword>
<dbReference type="AlphaFoldDB" id="A0A3N4JJD5"/>
<reference evidence="1 2" key="1">
    <citation type="journal article" date="2018" name="Nat. Ecol. Evol.">
        <title>Pezizomycetes genomes reveal the molecular basis of ectomycorrhizal truffle lifestyle.</title>
        <authorList>
            <person name="Murat C."/>
            <person name="Payen T."/>
            <person name="Noel B."/>
            <person name="Kuo A."/>
            <person name="Morin E."/>
            <person name="Chen J."/>
            <person name="Kohler A."/>
            <person name="Krizsan K."/>
            <person name="Balestrini R."/>
            <person name="Da Silva C."/>
            <person name="Montanini B."/>
            <person name="Hainaut M."/>
            <person name="Levati E."/>
            <person name="Barry K.W."/>
            <person name="Belfiori B."/>
            <person name="Cichocki N."/>
            <person name="Clum A."/>
            <person name="Dockter R.B."/>
            <person name="Fauchery L."/>
            <person name="Guy J."/>
            <person name="Iotti M."/>
            <person name="Le Tacon F."/>
            <person name="Lindquist E.A."/>
            <person name="Lipzen A."/>
            <person name="Malagnac F."/>
            <person name="Mello A."/>
            <person name="Molinier V."/>
            <person name="Miyauchi S."/>
            <person name="Poulain J."/>
            <person name="Riccioni C."/>
            <person name="Rubini A."/>
            <person name="Sitrit Y."/>
            <person name="Splivallo R."/>
            <person name="Traeger S."/>
            <person name="Wang M."/>
            <person name="Zifcakova L."/>
            <person name="Wipf D."/>
            <person name="Zambonelli A."/>
            <person name="Paolocci F."/>
            <person name="Nowrousian M."/>
            <person name="Ottonello S."/>
            <person name="Baldrian P."/>
            <person name="Spatafora J.W."/>
            <person name="Henrissat B."/>
            <person name="Nagy L.G."/>
            <person name="Aury J.M."/>
            <person name="Wincker P."/>
            <person name="Grigoriev I.V."/>
            <person name="Bonfante P."/>
            <person name="Martin F.M."/>
        </authorList>
    </citation>
    <scope>NUCLEOTIDE SEQUENCE [LARGE SCALE GENOMIC DNA]</scope>
    <source>
        <strain evidence="1 2">120613-1</strain>
    </source>
</reference>
<protein>
    <submittedName>
        <fullName evidence="1">Uncharacterized protein</fullName>
    </submittedName>
</protein>
<accession>A0A3N4JJD5</accession>
<gene>
    <name evidence="1" type="ORF">L873DRAFT_1844266</name>
</gene>
<dbReference type="EMBL" id="ML120396">
    <property type="protein sequence ID" value="RPA98375.1"/>
    <property type="molecule type" value="Genomic_DNA"/>
</dbReference>
<organism evidence="1 2">
    <name type="scientific">Choiromyces venosus 120613-1</name>
    <dbReference type="NCBI Taxonomy" id="1336337"/>
    <lineage>
        <taxon>Eukaryota</taxon>
        <taxon>Fungi</taxon>
        <taxon>Dikarya</taxon>
        <taxon>Ascomycota</taxon>
        <taxon>Pezizomycotina</taxon>
        <taxon>Pezizomycetes</taxon>
        <taxon>Pezizales</taxon>
        <taxon>Tuberaceae</taxon>
        <taxon>Choiromyces</taxon>
    </lineage>
</organism>
<sequence length="138" mass="16119">MTCEAQSPLLPYNLILLNRISVVNLEELSLKRDNSNRRSHSTWQTTLTQFFKPDCVNLEPLGMDEKGVQGGSTFVDLEVERWYNRISSEEDDDDAGDEEQDDTTCVPTKWTTRNVNTAYERLLRYTLYNFYNEKLSHE</sequence>
<proteinExistence type="predicted"/>
<evidence type="ECO:0000313" key="1">
    <source>
        <dbReference type="EMBL" id="RPA98375.1"/>
    </source>
</evidence>
<evidence type="ECO:0000313" key="2">
    <source>
        <dbReference type="Proteomes" id="UP000276215"/>
    </source>
</evidence>